<name>A0AAD3XWC9_NEPGR</name>
<sequence length="70" mass="7329">MFSSSSCPYSYALLSLVAAMAVSHNQSSSSYGANPSSVEGSFLVTAQEKLCNSVEIRQGPLGMCSWSSIS</sequence>
<evidence type="ECO:0000313" key="3">
    <source>
        <dbReference type="Proteomes" id="UP001279734"/>
    </source>
</evidence>
<protein>
    <recommendedName>
        <fullName evidence="4">Secreted protein</fullName>
    </recommendedName>
</protein>
<dbReference type="EMBL" id="BSYO01000019">
    <property type="protein sequence ID" value="GMH18690.1"/>
    <property type="molecule type" value="Genomic_DNA"/>
</dbReference>
<comment type="caution">
    <text evidence="2">The sequence shown here is derived from an EMBL/GenBank/DDBJ whole genome shotgun (WGS) entry which is preliminary data.</text>
</comment>
<gene>
    <name evidence="2" type="ORF">Nepgr_020531</name>
</gene>
<feature type="chain" id="PRO_5042204532" description="Secreted protein" evidence="1">
    <location>
        <begin position="22"/>
        <end position="70"/>
    </location>
</feature>
<accession>A0AAD3XWC9</accession>
<feature type="signal peptide" evidence="1">
    <location>
        <begin position="1"/>
        <end position="21"/>
    </location>
</feature>
<keyword evidence="1" id="KW-0732">Signal</keyword>
<dbReference type="AlphaFoldDB" id="A0AAD3XWC9"/>
<keyword evidence="3" id="KW-1185">Reference proteome</keyword>
<evidence type="ECO:0000313" key="2">
    <source>
        <dbReference type="EMBL" id="GMH18690.1"/>
    </source>
</evidence>
<reference evidence="2" key="1">
    <citation type="submission" date="2023-05" db="EMBL/GenBank/DDBJ databases">
        <title>Nepenthes gracilis genome sequencing.</title>
        <authorList>
            <person name="Fukushima K."/>
        </authorList>
    </citation>
    <scope>NUCLEOTIDE SEQUENCE</scope>
    <source>
        <strain evidence="2">SING2019-196</strain>
    </source>
</reference>
<dbReference type="Proteomes" id="UP001279734">
    <property type="component" value="Unassembled WGS sequence"/>
</dbReference>
<evidence type="ECO:0000256" key="1">
    <source>
        <dbReference type="SAM" id="SignalP"/>
    </source>
</evidence>
<evidence type="ECO:0008006" key="4">
    <source>
        <dbReference type="Google" id="ProtNLM"/>
    </source>
</evidence>
<organism evidence="2 3">
    <name type="scientific">Nepenthes gracilis</name>
    <name type="common">Slender pitcher plant</name>
    <dbReference type="NCBI Taxonomy" id="150966"/>
    <lineage>
        <taxon>Eukaryota</taxon>
        <taxon>Viridiplantae</taxon>
        <taxon>Streptophyta</taxon>
        <taxon>Embryophyta</taxon>
        <taxon>Tracheophyta</taxon>
        <taxon>Spermatophyta</taxon>
        <taxon>Magnoliopsida</taxon>
        <taxon>eudicotyledons</taxon>
        <taxon>Gunneridae</taxon>
        <taxon>Pentapetalae</taxon>
        <taxon>Caryophyllales</taxon>
        <taxon>Nepenthaceae</taxon>
        <taxon>Nepenthes</taxon>
    </lineage>
</organism>
<proteinExistence type="predicted"/>